<dbReference type="PROSITE" id="PS00972">
    <property type="entry name" value="USP_1"/>
    <property type="match status" value="1"/>
</dbReference>
<evidence type="ECO:0000256" key="8">
    <source>
        <dbReference type="SAM" id="MobiDB-lite"/>
    </source>
</evidence>
<dbReference type="SUPFAM" id="SSF54001">
    <property type="entry name" value="Cysteine proteinases"/>
    <property type="match status" value="1"/>
</dbReference>
<dbReference type="GO" id="GO:0042981">
    <property type="term" value="P:regulation of apoptotic process"/>
    <property type="evidence" value="ECO:0007669"/>
    <property type="project" value="TreeGrafter"/>
</dbReference>
<feature type="compositionally biased region" description="Basic and acidic residues" evidence="8">
    <location>
        <begin position="1132"/>
        <end position="1151"/>
    </location>
</feature>
<evidence type="ECO:0000256" key="5">
    <source>
        <dbReference type="ARBA" id="ARBA00022786"/>
    </source>
</evidence>
<feature type="region of interest" description="Disordered" evidence="8">
    <location>
        <begin position="717"/>
        <end position="739"/>
    </location>
</feature>
<feature type="compositionally biased region" description="Basic residues" evidence="8">
    <location>
        <begin position="1107"/>
        <end position="1131"/>
    </location>
</feature>
<feature type="compositionally biased region" description="Polar residues" evidence="8">
    <location>
        <begin position="690"/>
        <end position="701"/>
    </location>
</feature>
<keyword evidence="3" id="KW-0597">Phosphoprotein</keyword>
<dbReference type="Proteomes" id="UP000694557">
    <property type="component" value="Unassembled WGS sequence"/>
</dbReference>
<organism evidence="10 11">
    <name type="scientific">Oncorhynchus kisutch</name>
    <name type="common">Coho salmon</name>
    <name type="synonym">Salmo kisutch</name>
    <dbReference type="NCBI Taxonomy" id="8019"/>
    <lineage>
        <taxon>Eukaryota</taxon>
        <taxon>Metazoa</taxon>
        <taxon>Chordata</taxon>
        <taxon>Craniata</taxon>
        <taxon>Vertebrata</taxon>
        <taxon>Euteleostomi</taxon>
        <taxon>Actinopterygii</taxon>
        <taxon>Neopterygii</taxon>
        <taxon>Teleostei</taxon>
        <taxon>Protacanthopterygii</taxon>
        <taxon>Salmoniformes</taxon>
        <taxon>Salmonidae</taxon>
        <taxon>Salmoninae</taxon>
        <taxon>Oncorhynchus</taxon>
    </lineage>
</organism>
<keyword evidence="11" id="KW-1185">Reference proteome</keyword>
<dbReference type="PANTHER" id="PTHR24006">
    <property type="entry name" value="UBIQUITIN CARBOXYL-TERMINAL HYDROLASE"/>
    <property type="match status" value="1"/>
</dbReference>
<feature type="region of interest" description="Disordered" evidence="8">
    <location>
        <begin position="467"/>
        <end position="521"/>
    </location>
</feature>
<feature type="compositionally biased region" description="Basic residues" evidence="8">
    <location>
        <begin position="1058"/>
        <end position="1073"/>
    </location>
</feature>
<dbReference type="GeneTree" id="ENSGT00940000154596"/>
<feature type="domain" description="USP" evidence="9">
    <location>
        <begin position="113"/>
        <end position="413"/>
    </location>
</feature>
<feature type="region of interest" description="Disordered" evidence="8">
    <location>
        <begin position="1"/>
        <end position="76"/>
    </location>
</feature>
<feature type="compositionally biased region" description="Basic and acidic residues" evidence="8">
    <location>
        <begin position="1"/>
        <end position="13"/>
    </location>
</feature>
<reference evidence="10" key="2">
    <citation type="submission" date="2025-09" db="UniProtKB">
        <authorList>
            <consortium name="Ensembl"/>
        </authorList>
    </citation>
    <scope>IDENTIFICATION</scope>
</reference>
<keyword evidence="6" id="KW-0378">Hydrolase</keyword>
<dbReference type="GO" id="GO:0005829">
    <property type="term" value="C:cytosol"/>
    <property type="evidence" value="ECO:0007669"/>
    <property type="project" value="TreeGrafter"/>
</dbReference>
<feature type="compositionally biased region" description="Polar residues" evidence="8">
    <location>
        <begin position="1323"/>
        <end position="1336"/>
    </location>
</feature>
<dbReference type="Gene3D" id="3.90.70.10">
    <property type="entry name" value="Cysteine proteinases"/>
    <property type="match status" value="1"/>
</dbReference>
<dbReference type="InterPro" id="IPR001394">
    <property type="entry name" value="Peptidase_C19_UCH"/>
</dbReference>
<feature type="compositionally biased region" description="Basic and acidic residues" evidence="8">
    <location>
        <begin position="1074"/>
        <end position="1087"/>
    </location>
</feature>
<dbReference type="FunFam" id="3.90.70.10:FF:000016">
    <property type="entry name" value="Ubiquitin carboxyl-terminal hydrolase 36"/>
    <property type="match status" value="1"/>
</dbReference>
<evidence type="ECO:0000256" key="1">
    <source>
        <dbReference type="ARBA" id="ARBA00000707"/>
    </source>
</evidence>
<evidence type="ECO:0000313" key="10">
    <source>
        <dbReference type="Ensembl" id="ENSOKIP00005013879.1"/>
    </source>
</evidence>
<feature type="compositionally biased region" description="Basic and acidic residues" evidence="8">
    <location>
        <begin position="1216"/>
        <end position="1226"/>
    </location>
</feature>
<evidence type="ECO:0000313" key="11">
    <source>
        <dbReference type="Proteomes" id="UP000694557"/>
    </source>
</evidence>
<evidence type="ECO:0000256" key="3">
    <source>
        <dbReference type="ARBA" id="ARBA00022553"/>
    </source>
</evidence>
<dbReference type="InterPro" id="IPR018200">
    <property type="entry name" value="USP_CS"/>
</dbReference>
<feature type="compositionally biased region" description="Basic residues" evidence="8">
    <location>
        <begin position="1204"/>
        <end position="1215"/>
    </location>
</feature>
<evidence type="ECO:0000256" key="2">
    <source>
        <dbReference type="ARBA" id="ARBA00012759"/>
    </source>
</evidence>
<feature type="compositionally biased region" description="Low complexity" evidence="8">
    <location>
        <begin position="1230"/>
        <end position="1242"/>
    </location>
</feature>
<feature type="compositionally biased region" description="Basic and acidic residues" evidence="8">
    <location>
        <begin position="1270"/>
        <end position="1322"/>
    </location>
</feature>
<evidence type="ECO:0000259" key="9">
    <source>
        <dbReference type="PROSITE" id="PS50235"/>
    </source>
</evidence>
<dbReference type="GO" id="GO:0006508">
    <property type="term" value="P:proteolysis"/>
    <property type="evidence" value="ECO:0007669"/>
    <property type="project" value="UniProtKB-KW"/>
</dbReference>
<dbReference type="GO" id="GO:0004843">
    <property type="term" value="F:cysteine-type deubiquitinase activity"/>
    <property type="evidence" value="ECO:0007669"/>
    <property type="project" value="UniProtKB-EC"/>
</dbReference>
<feature type="compositionally biased region" description="Polar residues" evidence="8">
    <location>
        <begin position="628"/>
        <end position="648"/>
    </location>
</feature>
<keyword evidence="7" id="KW-0788">Thiol protease</keyword>
<reference evidence="10" key="1">
    <citation type="submission" date="2025-08" db="UniProtKB">
        <authorList>
            <consortium name="Ensembl"/>
        </authorList>
    </citation>
    <scope>IDENTIFICATION</scope>
</reference>
<feature type="region of interest" description="Disordered" evidence="8">
    <location>
        <begin position="769"/>
        <end position="1369"/>
    </location>
</feature>
<evidence type="ECO:0000256" key="6">
    <source>
        <dbReference type="ARBA" id="ARBA00022801"/>
    </source>
</evidence>
<dbReference type="Pfam" id="PF00443">
    <property type="entry name" value="UCH"/>
    <property type="match status" value="1"/>
</dbReference>
<dbReference type="GO" id="GO:0016579">
    <property type="term" value="P:protein deubiquitination"/>
    <property type="evidence" value="ECO:0007669"/>
    <property type="project" value="InterPro"/>
</dbReference>
<feature type="compositionally biased region" description="Polar residues" evidence="8">
    <location>
        <begin position="485"/>
        <end position="509"/>
    </location>
</feature>
<feature type="compositionally biased region" description="Low complexity" evidence="8">
    <location>
        <begin position="1154"/>
        <end position="1175"/>
    </location>
</feature>
<keyword evidence="4" id="KW-0645">Protease</keyword>
<evidence type="ECO:0000256" key="4">
    <source>
        <dbReference type="ARBA" id="ARBA00022670"/>
    </source>
</evidence>
<dbReference type="PROSITE" id="PS50235">
    <property type="entry name" value="USP_3"/>
    <property type="match status" value="1"/>
</dbReference>
<keyword evidence="5" id="KW-0833">Ubl conjugation pathway</keyword>
<dbReference type="EC" id="3.4.19.12" evidence="2"/>
<dbReference type="PANTHER" id="PTHR24006:SF727">
    <property type="entry name" value="UBIQUITIN CARBOXYL-TERMINAL HYDROLASE 42"/>
    <property type="match status" value="1"/>
</dbReference>
<comment type="catalytic activity">
    <reaction evidence="1">
        <text>Thiol-dependent hydrolysis of ester, thioester, amide, peptide and isopeptide bonds formed by the C-terminal Gly of ubiquitin (a 76-residue protein attached to proteins as an intracellular targeting signal).</text>
        <dbReference type="EC" id="3.4.19.12"/>
    </reaction>
</comment>
<dbReference type="PROSITE" id="PS00973">
    <property type="entry name" value="USP_2"/>
    <property type="match status" value="1"/>
</dbReference>
<dbReference type="CDD" id="cd02661">
    <property type="entry name" value="Peptidase_C19E"/>
    <property type="match status" value="1"/>
</dbReference>
<accession>A0A8C7CZJ3</accession>
<sequence>MTIVDRSSEKSDLESVGCKRSGSLNFPGGDGNGMDSGCSSWGAGGPSSSDTPRVKTGGCMGPTPGATVNSSSADRPKEQVVLTSGDGIALPQKVLFPAERLSLKWNQVHRIGSGLQNLGNTCFLNSALQCLTYTAPLTNYMLSREHSKTCHEPGFCMMCTMQNHITQVFANSGNVIKPIGVLNELKRIAKHFRFGSQEDAHEFLRYTVDAMQKSCLPLNKLDRQTQATSFIHQVFGGYLRSRVKCFNCKAVSDTFDPYLDVALEIKTAPSITKALEQFVKPEQLDGENAYRCAKCKKMVPASKRFTIHRSANVLTISLKRFANYNGGKIAKDVRYAECLDLRPFMSQSHGEPQVYVLYAVLVHSGFSCHAGHYYCYVKASNGQWYQLNDSSVLVSDIRSVLNQQAYVLFYIRSPDLKNGGDYNHTCRTPGPLGQLSPRPILSPRVNIGPRHTSTGFIGPQLPPHMAKNIFHVNGNGSLRDYPSGSKPSTSSDNSMGKTSYSPLATSPSHPLNRPTGIPDPAKRQKLSFFIGQGKQIRPSSSTYAQPSSSSQSTSDMSTPRDPRINRNGHGASFLVPYGQESSEESDQEGGSGLGNGTAKPHVNGRKGETVYGPVPRVLTLKTNGIGNGQATMHRNGTNSFSKLSQNGHHNIKHPEKIHGNGHAMSPGLGSSMSNGAEAHHSGPSKEVYCTNPSQASTSQGLHSADIDSRLSLTPEKRAKTHSGPLPHHAPSTAAKPPSSLADVGAKLLTDALRESISNPGVLFLQPTSRSLSTPVAPVLSGPGLGATKDLGAPHRGSGEDVREAQNSPAVGLDGKPSSRDGRDQMYSSDREEKGGLNSSDRDKEKGGLNSSDRDKEKGGLNSSDRDKEKGGLNSSDRDKEKGGLNSSDRDKEKGGLNSSDRDKEKGGLNSSDREEKGALNSSDRDKEKGALNSSDRDKEKGGLNSSDRDKEKGGLNSSDRDKEKGGLNSSDRDKEKGGLNSSDRDKEKGGLNSSDRDKEKGGLNSSDRDKEKGRLHSSDCDRDRDRLYSSDRDKDGEGDRYHRDRSRERNRDHDSDHYRHRRDHRDRDHHRSYRDRSLSRDRHRNWESEAFLSQRRYHPRERDRDRCHHHYHHRTSKDRNRDRRKHSHHSLPHREEPHGRSRWRDEGKERCYYPSQETPLPTPLSSSTKPSQSLPALSPAIPALVKRPEPHREERNDSSEEHRAKKPKKSKKKKSKDRERHRENRTFDVNSSDRAANGSSSSKHNKSRRYDTDTEDEKSGGEIHSTQSPEGHRDPNAPREGRRASSSDDERASKKRRYQDDGYDKSYPKIRHRADDNDRSFSSRDGSPTAAPQNASHCHFNEHTGNGLGQPNGISHECSTNGLYNDLRQ</sequence>
<feature type="compositionally biased region" description="Basic and acidic residues" evidence="8">
    <location>
        <begin position="1248"/>
        <end position="1261"/>
    </location>
</feature>
<dbReference type="InterPro" id="IPR050164">
    <property type="entry name" value="Peptidase_C19"/>
</dbReference>
<protein>
    <recommendedName>
        <fullName evidence="2">ubiquitinyl hydrolase 1</fullName>
        <ecNumber evidence="2">3.4.19.12</ecNumber>
    </recommendedName>
</protein>
<feature type="compositionally biased region" description="Basic and acidic residues" evidence="8">
    <location>
        <begin position="816"/>
        <end position="1057"/>
    </location>
</feature>
<gene>
    <name evidence="10" type="primary">USP42</name>
    <name evidence="10" type="synonym">LOC109900036</name>
</gene>
<feature type="compositionally biased region" description="Basic and acidic residues" evidence="8">
    <location>
        <begin position="1186"/>
        <end position="1203"/>
    </location>
</feature>
<feature type="region of interest" description="Disordered" evidence="8">
    <location>
        <begin position="533"/>
        <end position="610"/>
    </location>
</feature>
<name>A0A8C7CZJ3_ONCKI</name>
<feature type="compositionally biased region" description="Low complexity" evidence="8">
    <location>
        <begin position="538"/>
        <end position="557"/>
    </location>
</feature>
<feature type="region of interest" description="Disordered" evidence="8">
    <location>
        <begin position="628"/>
        <end position="704"/>
    </location>
</feature>
<dbReference type="Ensembl" id="ENSOKIT00005014791.1">
    <property type="protein sequence ID" value="ENSOKIP00005013879.1"/>
    <property type="gene ID" value="ENSOKIG00005006297.1"/>
</dbReference>
<dbReference type="InterPro" id="IPR028889">
    <property type="entry name" value="USP"/>
</dbReference>
<dbReference type="InterPro" id="IPR038765">
    <property type="entry name" value="Papain-like_cys_pep_sf"/>
</dbReference>
<dbReference type="GO" id="GO:0005634">
    <property type="term" value="C:nucleus"/>
    <property type="evidence" value="ECO:0007669"/>
    <property type="project" value="TreeGrafter"/>
</dbReference>
<proteinExistence type="predicted"/>
<evidence type="ECO:0000256" key="7">
    <source>
        <dbReference type="ARBA" id="ARBA00022807"/>
    </source>
</evidence>